<keyword evidence="2" id="KW-1185">Reference proteome</keyword>
<gene>
    <name evidence="1" type="ORF">HDIA_2284</name>
</gene>
<sequence>MDPFGFGIGNSIGGRRRRGDVLPPGFSWTYDAGGQPVYWRGNRVFDDGVKFYIWRD</sequence>
<protein>
    <submittedName>
        <fullName evidence="1">Uncharacterized protein</fullName>
    </submittedName>
</protein>
<name>A0A2C9D8E5_9HYPH</name>
<dbReference type="Proteomes" id="UP000223606">
    <property type="component" value="Chromosome 1"/>
</dbReference>
<dbReference type="RefSeq" id="WP_157775517.1">
    <property type="nucleotide sequence ID" value="NZ_LT960614.1"/>
</dbReference>
<accession>A0A2C9D8E5</accession>
<dbReference type="AlphaFoldDB" id="A0A2C9D8E5"/>
<organism evidence="1 2">
    <name type="scientific">Hartmannibacter diazotrophicus</name>
    <dbReference type="NCBI Taxonomy" id="1482074"/>
    <lineage>
        <taxon>Bacteria</taxon>
        <taxon>Pseudomonadati</taxon>
        <taxon>Pseudomonadota</taxon>
        <taxon>Alphaproteobacteria</taxon>
        <taxon>Hyphomicrobiales</taxon>
        <taxon>Pleomorphomonadaceae</taxon>
        <taxon>Hartmannibacter</taxon>
    </lineage>
</organism>
<evidence type="ECO:0000313" key="2">
    <source>
        <dbReference type="Proteomes" id="UP000223606"/>
    </source>
</evidence>
<dbReference type="KEGG" id="hdi:HDIA_2284"/>
<reference evidence="2" key="1">
    <citation type="submission" date="2017-09" db="EMBL/GenBank/DDBJ databases">
        <title>Genome sequence of Nannocystis excedens DSM 71.</title>
        <authorList>
            <person name="Blom J."/>
        </authorList>
    </citation>
    <scope>NUCLEOTIDE SEQUENCE [LARGE SCALE GENOMIC DNA]</scope>
    <source>
        <strain evidence="2">type strain: E19</strain>
    </source>
</reference>
<dbReference type="EMBL" id="LT960614">
    <property type="protein sequence ID" value="SON55825.1"/>
    <property type="molecule type" value="Genomic_DNA"/>
</dbReference>
<dbReference type="OrthoDB" id="9791837at2"/>
<evidence type="ECO:0000313" key="1">
    <source>
        <dbReference type="EMBL" id="SON55825.1"/>
    </source>
</evidence>
<proteinExistence type="predicted"/>